<dbReference type="EMBL" id="RYDJ01000003">
    <property type="protein sequence ID" value="RTZ06545.1"/>
    <property type="molecule type" value="Genomic_DNA"/>
</dbReference>
<dbReference type="InterPro" id="IPR051199">
    <property type="entry name" value="LPS_LOS_Heptosyltrfase"/>
</dbReference>
<accession>A0A3S0N1B9</accession>
<dbReference type="GO" id="GO:0005829">
    <property type="term" value="C:cytosol"/>
    <property type="evidence" value="ECO:0007669"/>
    <property type="project" value="TreeGrafter"/>
</dbReference>
<keyword evidence="2 3" id="KW-0808">Transferase</keyword>
<dbReference type="CDD" id="cd03789">
    <property type="entry name" value="GT9_LPS_heptosyltransferase"/>
    <property type="match status" value="1"/>
</dbReference>
<evidence type="ECO:0000313" key="3">
    <source>
        <dbReference type="EMBL" id="RTZ06545.1"/>
    </source>
</evidence>
<reference evidence="3 4" key="1">
    <citation type="submission" date="2018-12" db="EMBL/GenBank/DDBJ databases">
        <title>Flavobacterium sp. nov., isolated from glacier ice.</title>
        <authorList>
            <person name="Liu Q."/>
            <person name="Xin Y.-H."/>
        </authorList>
    </citation>
    <scope>NUCLEOTIDE SEQUENCE [LARGE SCALE GENOMIC DNA]</scope>
    <source>
        <strain evidence="3 4">RB1N8</strain>
    </source>
</reference>
<dbReference type="SUPFAM" id="SSF53756">
    <property type="entry name" value="UDP-Glycosyltransferase/glycogen phosphorylase"/>
    <property type="match status" value="1"/>
</dbReference>
<sequence>MSILKKINAFRRIATQGLTKNIGNSQKNQKVDWTQKVEIKRVLISRPNHRLGNLLLITPLVQDVIATFPDCKIDLFVKGGLAPIVFEKYTNIDTVIELPKKPFKNLVEYFKVWIRIKKQKYDIVINVDKNSSSGRLSAQFADAKYKFFGALDKDISLNHPDYKHIAKYPVYEFRNFLTTLGFPENKNTVPPLDLKLSLAEHAEGQKIVQELVKNDKETICIFTYATDDKCYSETWWEECYERLKTEYQEYNIIEVLPVENISQIGFKATTFYSKDIREIASVIANTKLFIGADSGIMHLASSALTPTIGLFSRENQNIYAPYGTNSSAVNTNTSSTQELINVINSILLKPNYSTKSKL</sequence>
<dbReference type="PANTHER" id="PTHR30160">
    <property type="entry name" value="TETRAACYLDISACCHARIDE 4'-KINASE-RELATED"/>
    <property type="match status" value="1"/>
</dbReference>
<dbReference type="InterPro" id="IPR002201">
    <property type="entry name" value="Glyco_trans_9"/>
</dbReference>
<evidence type="ECO:0000256" key="1">
    <source>
        <dbReference type="ARBA" id="ARBA00022676"/>
    </source>
</evidence>
<proteinExistence type="predicted"/>
<dbReference type="Gene3D" id="3.40.50.2000">
    <property type="entry name" value="Glycogen Phosphorylase B"/>
    <property type="match status" value="2"/>
</dbReference>
<dbReference type="GO" id="GO:0008713">
    <property type="term" value="F:ADP-heptose-lipopolysaccharide heptosyltransferase activity"/>
    <property type="evidence" value="ECO:0007669"/>
    <property type="project" value="TreeGrafter"/>
</dbReference>
<name>A0A3S0N1B9_9FLAO</name>
<dbReference type="AlphaFoldDB" id="A0A3S0N1B9"/>
<evidence type="ECO:0000256" key="2">
    <source>
        <dbReference type="ARBA" id="ARBA00022679"/>
    </source>
</evidence>
<dbReference type="RefSeq" id="WP_126561669.1">
    <property type="nucleotide sequence ID" value="NZ_RYDJ01000003.1"/>
</dbReference>
<comment type="caution">
    <text evidence="3">The sequence shown here is derived from an EMBL/GenBank/DDBJ whole genome shotgun (WGS) entry which is preliminary data.</text>
</comment>
<keyword evidence="4" id="KW-1185">Reference proteome</keyword>
<dbReference type="Pfam" id="PF01075">
    <property type="entry name" value="Glyco_transf_9"/>
    <property type="match status" value="1"/>
</dbReference>
<protein>
    <submittedName>
        <fullName evidence="3">Lipopolysaccharide heptosyltransferase family protein</fullName>
    </submittedName>
</protein>
<keyword evidence="1" id="KW-0328">Glycosyltransferase</keyword>
<gene>
    <name evidence="3" type="ORF">EKL98_04695</name>
</gene>
<evidence type="ECO:0000313" key="4">
    <source>
        <dbReference type="Proteomes" id="UP000280825"/>
    </source>
</evidence>
<dbReference type="Proteomes" id="UP000280825">
    <property type="component" value="Unassembled WGS sequence"/>
</dbReference>
<dbReference type="PANTHER" id="PTHR30160:SF1">
    <property type="entry name" value="LIPOPOLYSACCHARIDE 1,2-N-ACETYLGLUCOSAMINETRANSFERASE-RELATED"/>
    <property type="match status" value="1"/>
</dbReference>
<organism evidence="3 4">
    <name type="scientific">Flavobacterium bomense</name>
    <dbReference type="NCBI Taxonomy" id="2497483"/>
    <lineage>
        <taxon>Bacteria</taxon>
        <taxon>Pseudomonadati</taxon>
        <taxon>Bacteroidota</taxon>
        <taxon>Flavobacteriia</taxon>
        <taxon>Flavobacteriales</taxon>
        <taxon>Flavobacteriaceae</taxon>
        <taxon>Flavobacterium</taxon>
    </lineage>
</organism>
<dbReference type="GO" id="GO:0009244">
    <property type="term" value="P:lipopolysaccharide core region biosynthetic process"/>
    <property type="evidence" value="ECO:0007669"/>
    <property type="project" value="TreeGrafter"/>
</dbReference>